<evidence type="ECO:0008006" key="5">
    <source>
        <dbReference type="Google" id="ProtNLM"/>
    </source>
</evidence>
<evidence type="ECO:0000256" key="2">
    <source>
        <dbReference type="SAM" id="SignalP"/>
    </source>
</evidence>
<name>A0A1I5B029_9PROT</name>
<evidence type="ECO:0000313" key="4">
    <source>
        <dbReference type="Proteomes" id="UP000183107"/>
    </source>
</evidence>
<dbReference type="Proteomes" id="UP000183107">
    <property type="component" value="Unassembled WGS sequence"/>
</dbReference>
<keyword evidence="2" id="KW-0732">Signal</keyword>
<gene>
    <name evidence="3" type="ORF">SAMN05216386_1604</name>
</gene>
<organism evidence="3 4">
    <name type="scientific">Nitrosospira briensis</name>
    <dbReference type="NCBI Taxonomy" id="35799"/>
    <lineage>
        <taxon>Bacteria</taxon>
        <taxon>Pseudomonadati</taxon>
        <taxon>Pseudomonadota</taxon>
        <taxon>Betaproteobacteria</taxon>
        <taxon>Nitrosomonadales</taxon>
        <taxon>Nitrosomonadaceae</taxon>
        <taxon>Nitrosospira</taxon>
    </lineage>
</organism>
<keyword evidence="4" id="KW-1185">Reference proteome</keyword>
<feature type="compositionally biased region" description="Basic and acidic residues" evidence="1">
    <location>
        <begin position="74"/>
        <end position="91"/>
    </location>
</feature>
<dbReference type="OrthoDB" id="8565610at2"/>
<evidence type="ECO:0000256" key="1">
    <source>
        <dbReference type="SAM" id="MobiDB-lite"/>
    </source>
</evidence>
<dbReference type="AlphaFoldDB" id="A0A1I5B029"/>
<proteinExistence type="predicted"/>
<feature type="compositionally biased region" description="Basic and acidic residues" evidence="1">
    <location>
        <begin position="26"/>
        <end position="35"/>
    </location>
</feature>
<feature type="compositionally biased region" description="Basic and acidic residues" evidence="1">
    <location>
        <begin position="43"/>
        <end position="53"/>
    </location>
</feature>
<sequence length="91" mass="10020">MNKFTSTVILAAFTAVCSFGAAAGSHDSDKNKETTTKPSPQDTSKRDGGKKGDQPSSTSEIMREKMPENLPPGVKHEYRDQEVMDKKPYKQ</sequence>
<evidence type="ECO:0000313" key="3">
    <source>
        <dbReference type="EMBL" id="SFN67971.1"/>
    </source>
</evidence>
<dbReference type="EMBL" id="FOVJ01000002">
    <property type="protein sequence ID" value="SFN67971.1"/>
    <property type="molecule type" value="Genomic_DNA"/>
</dbReference>
<reference evidence="4" key="1">
    <citation type="submission" date="2016-10" db="EMBL/GenBank/DDBJ databases">
        <authorList>
            <person name="Varghese N."/>
        </authorList>
    </citation>
    <scope>NUCLEOTIDE SEQUENCE [LARGE SCALE GENOMIC DNA]</scope>
    <source>
        <strain evidence="4">Nsp8</strain>
    </source>
</reference>
<feature type="chain" id="PRO_5010253310" description="Lipoprotein" evidence="2">
    <location>
        <begin position="24"/>
        <end position="91"/>
    </location>
</feature>
<dbReference type="RefSeq" id="WP_074796368.1">
    <property type="nucleotide sequence ID" value="NZ_FOVJ01000002.1"/>
</dbReference>
<feature type="region of interest" description="Disordered" evidence="1">
    <location>
        <begin position="21"/>
        <end position="91"/>
    </location>
</feature>
<feature type="signal peptide" evidence="2">
    <location>
        <begin position="1"/>
        <end position="23"/>
    </location>
</feature>
<protein>
    <recommendedName>
        <fullName evidence="5">Lipoprotein</fullName>
    </recommendedName>
</protein>
<accession>A0A1I5B029</accession>